<gene>
    <name evidence="1" type="ORF">ES724_05440</name>
</gene>
<evidence type="ECO:0000313" key="2">
    <source>
        <dbReference type="Proteomes" id="UP000321367"/>
    </source>
</evidence>
<dbReference type="AlphaFoldDB" id="A0A5C6ZXA0"/>
<keyword evidence="2" id="KW-1185">Reference proteome</keyword>
<sequence length="111" mass="12889">MLEITKTFKSEIVDSFQFIDNGDTIHVDSEINHVEPKNYDLEPDEVKVIVNEILLSTELEIHFSIVFNKYNVDAERDIISQIENQYQKADVSYLEQSKSGDTRKVSYAFIL</sequence>
<dbReference type="RefSeq" id="WP_146930609.1">
    <property type="nucleotide sequence ID" value="NZ_CBCSHZ010000003.1"/>
</dbReference>
<dbReference type="Proteomes" id="UP000321367">
    <property type="component" value="Unassembled WGS sequence"/>
</dbReference>
<proteinExistence type="predicted"/>
<dbReference type="EMBL" id="VORY01000003">
    <property type="protein sequence ID" value="TXD94912.1"/>
    <property type="molecule type" value="Genomic_DNA"/>
</dbReference>
<name>A0A5C6ZXA0_9FLAO</name>
<accession>A0A5C6ZXA0</accession>
<evidence type="ECO:0000313" key="1">
    <source>
        <dbReference type="EMBL" id="TXD94912.1"/>
    </source>
</evidence>
<reference evidence="1 2" key="1">
    <citation type="submission" date="2019-08" db="EMBL/GenBank/DDBJ databases">
        <title>Genome sequence of Gillisia hiemivivida IC154 (type strain).</title>
        <authorList>
            <person name="Bowman J.P."/>
        </authorList>
    </citation>
    <scope>NUCLEOTIDE SEQUENCE [LARGE SCALE GENOMIC DNA]</scope>
    <source>
        <strain evidence="1 2">IC154</strain>
    </source>
</reference>
<protein>
    <submittedName>
        <fullName evidence="1">Uncharacterized protein</fullName>
    </submittedName>
</protein>
<dbReference type="OrthoDB" id="9938190at2"/>
<comment type="caution">
    <text evidence="1">The sequence shown here is derived from an EMBL/GenBank/DDBJ whole genome shotgun (WGS) entry which is preliminary data.</text>
</comment>
<organism evidence="1 2">
    <name type="scientific">Gillisia hiemivivida</name>
    <dbReference type="NCBI Taxonomy" id="291190"/>
    <lineage>
        <taxon>Bacteria</taxon>
        <taxon>Pseudomonadati</taxon>
        <taxon>Bacteroidota</taxon>
        <taxon>Flavobacteriia</taxon>
        <taxon>Flavobacteriales</taxon>
        <taxon>Flavobacteriaceae</taxon>
        <taxon>Gillisia</taxon>
    </lineage>
</organism>